<gene>
    <name evidence="1" type="ORF">A2928_04020</name>
</gene>
<dbReference type="AlphaFoldDB" id="A0A1G2NG26"/>
<evidence type="ECO:0000313" key="2">
    <source>
        <dbReference type="Proteomes" id="UP000176221"/>
    </source>
</evidence>
<accession>A0A1G2NG26</accession>
<protein>
    <submittedName>
        <fullName evidence="1">Uncharacterized protein</fullName>
    </submittedName>
</protein>
<organism evidence="1 2">
    <name type="scientific">Candidatus Taylorbacteria bacterium RIFCSPLOWO2_01_FULL_45_15b</name>
    <dbReference type="NCBI Taxonomy" id="1802319"/>
    <lineage>
        <taxon>Bacteria</taxon>
        <taxon>Candidatus Tayloriibacteriota</taxon>
    </lineage>
</organism>
<evidence type="ECO:0000313" key="1">
    <source>
        <dbReference type="EMBL" id="OHA35037.1"/>
    </source>
</evidence>
<dbReference type="Proteomes" id="UP000176221">
    <property type="component" value="Unassembled WGS sequence"/>
</dbReference>
<proteinExistence type="predicted"/>
<comment type="caution">
    <text evidence="1">The sequence shown here is derived from an EMBL/GenBank/DDBJ whole genome shotgun (WGS) entry which is preliminary data.</text>
</comment>
<reference evidence="1 2" key="1">
    <citation type="journal article" date="2016" name="Nat. Commun.">
        <title>Thousands of microbial genomes shed light on interconnected biogeochemical processes in an aquifer system.</title>
        <authorList>
            <person name="Anantharaman K."/>
            <person name="Brown C.T."/>
            <person name="Hug L.A."/>
            <person name="Sharon I."/>
            <person name="Castelle C.J."/>
            <person name="Probst A.J."/>
            <person name="Thomas B.C."/>
            <person name="Singh A."/>
            <person name="Wilkins M.J."/>
            <person name="Karaoz U."/>
            <person name="Brodie E.L."/>
            <person name="Williams K.H."/>
            <person name="Hubbard S.S."/>
            <person name="Banfield J.F."/>
        </authorList>
    </citation>
    <scope>NUCLEOTIDE SEQUENCE [LARGE SCALE GENOMIC DNA]</scope>
</reference>
<dbReference type="EMBL" id="MHRX01000001">
    <property type="protein sequence ID" value="OHA35037.1"/>
    <property type="molecule type" value="Genomic_DNA"/>
</dbReference>
<sequence length="128" mass="14148">MRFTTNKKKSLMNLKTLLYLLGFRKKSADQHLTDTEDALRIEVLPSSIAANHQLPAIVKIAESADVKKVPSRGVASIQSRLDGKPAKKARFTTSSGKYRTAYVVGHESGQVVLSRHRRSSRFVRAVAG</sequence>
<name>A0A1G2NG26_9BACT</name>